<evidence type="ECO:0000256" key="4">
    <source>
        <dbReference type="ARBA" id="ARBA00022801"/>
    </source>
</evidence>
<dbReference type="InterPro" id="IPR000671">
    <property type="entry name" value="Peptidase_A31"/>
</dbReference>
<accession>A0A1J0VQV5</accession>
<dbReference type="PANTHER" id="PTHR30302:SF1">
    <property type="entry name" value="HYDROGENASE 2 MATURATION PROTEASE"/>
    <property type="match status" value="1"/>
</dbReference>
<evidence type="ECO:0000256" key="1">
    <source>
        <dbReference type="ARBA" id="ARBA00006814"/>
    </source>
</evidence>
<reference evidence="6" key="1">
    <citation type="submission" date="2016-11" db="EMBL/GenBank/DDBJ databases">
        <authorList>
            <person name="Jaros S."/>
            <person name="Januszkiewicz K."/>
            <person name="Wedrychowicz H."/>
        </authorList>
    </citation>
    <scope>NUCLEOTIDE SEQUENCE [LARGE SCALE GENOMIC DNA]</scope>
    <source>
        <strain evidence="6">Y48</strain>
    </source>
</reference>
<evidence type="ECO:0000256" key="2">
    <source>
        <dbReference type="ARBA" id="ARBA00022670"/>
    </source>
</evidence>
<comment type="similarity">
    <text evidence="1">Belongs to the peptidase A31 family.</text>
</comment>
<evidence type="ECO:0000256" key="3">
    <source>
        <dbReference type="ARBA" id="ARBA00022750"/>
    </source>
</evidence>
<dbReference type="GO" id="GO:0008047">
    <property type="term" value="F:enzyme activator activity"/>
    <property type="evidence" value="ECO:0007669"/>
    <property type="project" value="InterPro"/>
</dbReference>
<dbReference type="NCBIfam" id="TIGR00072">
    <property type="entry name" value="hydrog_prot"/>
    <property type="match status" value="1"/>
</dbReference>
<protein>
    <submittedName>
        <fullName evidence="6">Peptidase M52</fullName>
    </submittedName>
</protein>
<dbReference type="GO" id="GO:0016485">
    <property type="term" value="P:protein processing"/>
    <property type="evidence" value="ECO:0007669"/>
    <property type="project" value="TreeGrafter"/>
</dbReference>
<evidence type="ECO:0000256" key="5">
    <source>
        <dbReference type="SAM" id="MobiDB-lite"/>
    </source>
</evidence>
<dbReference type="GO" id="GO:0004190">
    <property type="term" value="F:aspartic-type endopeptidase activity"/>
    <property type="evidence" value="ECO:0007669"/>
    <property type="project" value="UniProtKB-KW"/>
</dbReference>
<dbReference type="PRINTS" id="PR00446">
    <property type="entry name" value="HYDRGNUPTAKE"/>
</dbReference>
<evidence type="ECO:0000313" key="6">
    <source>
        <dbReference type="EMBL" id="APE34335.1"/>
    </source>
</evidence>
<dbReference type="SUPFAM" id="SSF53163">
    <property type="entry name" value="HybD-like"/>
    <property type="match status" value="1"/>
</dbReference>
<dbReference type="OrthoDB" id="3828930at2"/>
<gene>
    <name evidence="6" type="ORF">BOX37_10645</name>
</gene>
<dbReference type="InterPro" id="IPR023430">
    <property type="entry name" value="Pept_HybD-like_dom_sf"/>
</dbReference>
<evidence type="ECO:0000313" key="7">
    <source>
        <dbReference type="Proteomes" id="UP000183810"/>
    </source>
</evidence>
<keyword evidence="2" id="KW-0645">Protease</keyword>
<keyword evidence="4" id="KW-0378">Hydrolase</keyword>
<dbReference type="RefSeq" id="WP_071927515.1">
    <property type="nucleotide sequence ID" value="NZ_CP018082.1"/>
</dbReference>
<keyword evidence="3" id="KW-0064">Aspartyl protease</keyword>
<keyword evidence="7" id="KW-1185">Reference proteome</keyword>
<dbReference type="AlphaFoldDB" id="A0A1J0VQV5"/>
<dbReference type="Proteomes" id="UP000183810">
    <property type="component" value="Chromosome"/>
</dbReference>
<organism evidence="6 7">
    <name type="scientific">Nocardia mangyaensis</name>
    <dbReference type="NCBI Taxonomy" id="2213200"/>
    <lineage>
        <taxon>Bacteria</taxon>
        <taxon>Bacillati</taxon>
        <taxon>Actinomycetota</taxon>
        <taxon>Actinomycetes</taxon>
        <taxon>Mycobacteriales</taxon>
        <taxon>Nocardiaceae</taxon>
        <taxon>Nocardia</taxon>
    </lineage>
</organism>
<dbReference type="Pfam" id="PF01750">
    <property type="entry name" value="HycI"/>
    <property type="match status" value="1"/>
</dbReference>
<sequence>MTARVLVAGIGNIFLGDDGFGPEVVRRLPPHGDPVRVVDYGIRGMHLAYDLLDPWDALILVDAVPDRGAPGTLAVFHAEPDPAGAARLDAHAMNPDAVFASVRALGGTLPPTVVVGCQVASVDEGIGLSERVTAALDRAVAVVAEVIARLAADPSGPVDDAPEPFAPSCRPEE</sequence>
<dbReference type="EMBL" id="CP018082">
    <property type="protein sequence ID" value="APE34335.1"/>
    <property type="molecule type" value="Genomic_DNA"/>
</dbReference>
<name>A0A1J0VQV5_9NOCA</name>
<feature type="region of interest" description="Disordered" evidence="5">
    <location>
        <begin position="153"/>
        <end position="173"/>
    </location>
</feature>
<dbReference type="Gene3D" id="3.40.50.1450">
    <property type="entry name" value="HybD-like"/>
    <property type="match status" value="1"/>
</dbReference>
<dbReference type="CDD" id="cd06068">
    <property type="entry name" value="H2MP_like-1"/>
    <property type="match status" value="1"/>
</dbReference>
<proteinExistence type="inferred from homology"/>
<dbReference type="KEGG" id="nsl:BOX37_10645"/>
<dbReference type="PANTHER" id="PTHR30302">
    <property type="entry name" value="HYDROGENASE 1 MATURATION PROTEASE"/>
    <property type="match status" value="1"/>
</dbReference>